<gene>
    <name evidence="9" type="ORF">NTJ_09141</name>
</gene>
<keyword evidence="3 7" id="KW-0812">Transmembrane</keyword>
<evidence type="ECO:0000256" key="3">
    <source>
        <dbReference type="ARBA" id="ARBA00022692"/>
    </source>
</evidence>
<dbReference type="InterPro" id="IPR024989">
    <property type="entry name" value="MFS_assoc_dom"/>
</dbReference>
<evidence type="ECO:0000256" key="6">
    <source>
        <dbReference type="SAM" id="MobiDB-lite"/>
    </source>
</evidence>
<feature type="transmembrane region" description="Helical" evidence="7">
    <location>
        <begin position="236"/>
        <end position="258"/>
    </location>
</feature>
<dbReference type="EMBL" id="AP028915">
    <property type="protein sequence ID" value="BES96332.1"/>
    <property type="molecule type" value="Genomic_DNA"/>
</dbReference>
<evidence type="ECO:0000256" key="1">
    <source>
        <dbReference type="ARBA" id="ARBA00004141"/>
    </source>
</evidence>
<feature type="domain" description="Major facilitator superfamily (MFS) profile" evidence="8">
    <location>
        <begin position="357"/>
        <end position="570"/>
    </location>
</feature>
<name>A0ABN7AY77_9HEMI</name>
<feature type="transmembrane region" description="Helical" evidence="7">
    <location>
        <begin position="433"/>
        <end position="454"/>
    </location>
</feature>
<dbReference type="InterPro" id="IPR051717">
    <property type="entry name" value="MFS_MFSD6"/>
</dbReference>
<dbReference type="InterPro" id="IPR020846">
    <property type="entry name" value="MFS_dom"/>
</dbReference>
<dbReference type="PROSITE" id="PS50850">
    <property type="entry name" value="MFS"/>
    <property type="match status" value="1"/>
</dbReference>
<evidence type="ECO:0000256" key="4">
    <source>
        <dbReference type="ARBA" id="ARBA00022989"/>
    </source>
</evidence>
<feature type="transmembrane region" description="Helical" evidence="7">
    <location>
        <begin position="399"/>
        <end position="421"/>
    </location>
</feature>
<evidence type="ECO:0000313" key="10">
    <source>
        <dbReference type="Proteomes" id="UP001307889"/>
    </source>
</evidence>
<dbReference type="SUPFAM" id="SSF103473">
    <property type="entry name" value="MFS general substrate transporter"/>
    <property type="match status" value="1"/>
</dbReference>
<dbReference type="Pfam" id="PF12832">
    <property type="entry name" value="MFS_1_like"/>
    <property type="match status" value="1"/>
</dbReference>
<comment type="subcellular location">
    <subcellularLocation>
        <location evidence="1">Membrane</location>
        <topology evidence="1">Multi-pass membrane protein</topology>
    </subcellularLocation>
</comment>
<feature type="transmembrane region" description="Helical" evidence="7">
    <location>
        <begin position="311"/>
        <end position="333"/>
    </location>
</feature>
<proteinExistence type="inferred from homology"/>
<feature type="transmembrane region" description="Helical" evidence="7">
    <location>
        <begin position="12"/>
        <end position="31"/>
    </location>
</feature>
<feature type="transmembrane region" description="Helical" evidence="7">
    <location>
        <begin position="279"/>
        <end position="296"/>
    </location>
</feature>
<keyword evidence="10" id="KW-1185">Reference proteome</keyword>
<keyword evidence="5 7" id="KW-0472">Membrane</keyword>
<evidence type="ECO:0000256" key="5">
    <source>
        <dbReference type="ARBA" id="ARBA00023136"/>
    </source>
</evidence>
<evidence type="ECO:0000256" key="7">
    <source>
        <dbReference type="SAM" id="Phobius"/>
    </source>
</evidence>
<protein>
    <submittedName>
        <fullName evidence="9">Nucleoside H+ symporter</fullName>
    </submittedName>
</protein>
<evidence type="ECO:0000259" key="8">
    <source>
        <dbReference type="PROSITE" id="PS50850"/>
    </source>
</evidence>
<keyword evidence="4 7" id="KW-1133">Transmembrane helix</keyword>
<feature type="transmembrane region" description="Helical" evidence="7">
    <location>
        <begin position="517"/>
        <end position="536"/>
    </location>
</feature>
<reference evidence="9 10" key="1">
    <citation type="submission" date="2023-09" db="EMBL/GenBank/DDBJ databases">
        <title>Nesidiocoris tenuis whole genome shotgun sequence.</title>
        <authorList>
            <person name="Shibata T."/>
            <person name="Shimoda M."/>
            <person name="Kobayashi T."/>
            <person name="Uehara T."/>
        </authorList>
    </citation>
    <scope>NUCLEOTIDE SEQUENCE [LARGE SCALE GENOMIC DNA]</scope>
    <source>
        <strain evidence="9 10">Japan</strain>
    </source>
</reference>
<dbReference type="CDD" id="cd17335">
    <property type="entry name" value="MFS_MFSD6"/>
    <property type="match status" value="1"/>
</dbReference>
<feature type="transmembrane region" description="Helical" evidence="7">
    <location>
        <begin position="37"/>
        <end position="60"/>
    </location>
</feature>
<feature type="transmembrane region" description="Helical" evidence="7">
    <location>
        <begin position="72"/>
        <end position="91"/>
    </location>
</feature>
<evidence type="ECO:0000256" key="2">
    <source>
        <dbReference type="ARBA" id="ARBA00005241"/>
    </source>
</evidence>
<organism evidence="9 10">
    <name type="scientific">Nesidiocoris tenuis</name>
    <dbReference type="NCBI Taxonomy" id="355587"/>
    <lineage>
        <taxon>Eukaryota</taxon>
        <taxon>Metazoa</taxon>
        <taxon>Ecdysozoa</taxon>
        <taxon>Arthropoda</taxon>
        <taxon>Hexapoda</taxon>
        <taxon>Insecta</taxon>
        <taxon>Pterygota</taxon>
        <taxon>Neoptera</taxon>
        <taxon>Paraneoptera</taxon>
        <taxon>Hemiptera</taxon>
        <taxon>Heteroptera</taxon>
        <taxon>Panheteroptera</taxon>
        <taxon>Cimicomorpha</taxon>
        <taxon>Miridae</taxon>
        <taxon>Dicyphina</taxon>
        <taxon>Nesidiocoris</taxon>
    </lineage>
</organism>
<dbReference type="Proteomes" id="UP001307889">
    <property type="component" value="Chromosome 7"/>
</dbReference>
<feature type="transmembrane region" description="Helical" evidence="7">
    <location>
        <begin position="354"/>
        <end position="379"/>
    </location>
</feature>
<dbReference type="Gene3D" id="1.20.1250.20">
    <property type="entry name" value="MFS general substrate transporter like domains"/>
    <property type="match status" value="3"/>
</dbReference>
<feature type="compositionally biased region" description="Basic and acidic residues" evidence="6">
    <location>
        <begin position="553"/>
        <end position="570"/>
    </location>
</feature>
<feature type="region of interest" description="Disordered" evidence="6">
    <location>
        <begin position="549"/>
        <end position="570"/>
    </location>
</feature>
<evidence type="ECO:0000313" key="9">
    <source>
        <dbReference type="EMBL" id="BES96332.1"/>
    </source>
</evidence>
<dbReference type="InterPro" id="IPR036259">
    <property type="entry name" value="MFS_trans_sf"/>
</dbReference>
<dbReference type="PANTHER" id="PTHR16172:SF30">
    <property type="entry name" value="SUGAR BABY, ISOFORM C"/>
    <property type="match status" value="1"/>
</dbReference>
<sequence>MKLNKRLLPIKAHYFFQNGGSAPIAPFIPVIGKDLGFSATIVGLVMTTVPLLGLITKPILGGVADKLSAHKTIFICLIVVNLVFFFGIQWLPALPIDRTVAMACSSSGVTLSINTPRAADDCFVDRVIHEINSSLLCRAECPNLGDIMLSKSVEKVFSNFTGSEITTSLRFAASETDQLYFDVMTFADDNGQQWDSPSCPAGSPRNLSCQLFCTVPFIQEVIRKPIISDSSVFGQAAFWLFAVFIIVPRVAASSVNSLGDSICFKLLGDRPNDYGYQRMWGAAGWGLIAFVTGVIVDKMSEGKFGKDYTAAYYLSAFLMLCDLIVASRLSCSVTVKPPSIFKNVKQVLTGNPRFLLYLVIIVFCGIFSALIWSFLFWFIEEVAGEDGCSDLSWVKTLDGLTLAVHCYLGEIPFFWVSGWMLKHIGHAHCMTIVLLAFSIRFVAFYFLTSAWWILPVETLNGVTFATFYSTMTTYANALTPPGMQGTIQGFVAAVFEVGIAIGSVTGGYIYDKWGGRAMYAAGGVVAASLAVIHTIIQLCCGEDSKKGVPLAGNKEDPQELQKSLEDHPLQ</sequence>
<accession>A0ABN7AY77</accession>
<feature type="transmembrane region" description="Helical" evidence="7">
    <location>
        <begin position="487"/>
        <end position="510"/>
    </location>
</feature>
<dbReference type="PANTHER" id="PTHR16172">
    <property type="entry name" value="MAJOR FACILITATOR SUPERFAMILY DOMAIN-CONTAINING PROTEIN 6-LIKE"/>
    <property type="match status" value="1"/>
</dbReference>
<comment type="similarity">
    <text evidence="2">Belongs to the major facilitator superfamily. MFSD6 family.</text>
</comment>